<proteinExistence type="predicted"/>
<accession>A0AAV1BYE6</accession>
<dbReference type="InterPro" id="IPR036427">
    <property type="entry name" value="Bromodomain-like_sf"/>
</dbReference>
<dbReference type="SMART" id="SM00297">
    <property type="entry name" value="BROMO"/>
    <property type="match status" value="1"/>
</dbReference>
<evidence type="ECO:0000313" key="6">
    <source>
        <dbReference type="EMBL" id="CAI9087552.1"/>
    </source>
</evidence>
<dbReference type="PANTHER" id="PTHR37888:SF4">
    <property type="entry name" value="OS07G0565300 PROTEIN"/>
    <property type="match status" value="1"/>
</dbReference>
<organism evidence="6 7">
    <name type="scientific">Oldenlandia corymbosa var. corymbosa</name>
    <dbReference type="NCBI Taxonomy" id="529605"/>
    <lineage>
        <taxon>Eukaryota</taxon>
        <taxon>Viridiplantae</taxon>
        <taxon>Streptophyta</taxon>
        <taxon>Embryophyta</taxon>
        <taxon>Tracheophyta</taxon>
        <taxon>Spermatophyta</taxon>
        <taxon>Magnoliopsida</taxon>
        <taxon>eudicotyledons</taxon>
        <taxon>Gunneridae</taxon>
        <taxon>Pentapetalae</taxon>
        <taxon>asterids</taxon>
        <taxon>lamiids</taxon>
        <taxon>Gentianales</taxon>
        <taxon>Rubiaceae</taxon>
        <taxon>Rubioideae</taxon>
        <taxon>Spermacoceae</taxon>
        <taxon>Hedyotis-Oldenlandia complex</taxon>
        <taxon>Oldenlandia</taxon>
    </lineage>
</organism>
<sequence>MGAESMVVGPKPKKWGSWEELILGGAVLRHGIQDWNVVASELRARTVHPCFYTPEVCKAKYEDVRKRYSGSLAWFDELRKVRMAELKRELEKSEDSIGSLESKIKNLKTKKKPLHKADCGSDETESPVAMLRSEGNDSSLKETSKDELSAGSFTLDTRTSCSLDQQVPPVQSSSGPYMKQENLESFEEEKGSIMGKLADVNNREGVTPRKRRGKRKRKDCSAEAKEGSVAESDNLGSNNVVPNSLRKETSTSGVDQTIKFVSRDGDEKGSCPTMNDSLIGIFNSIAEHKVAFVFRHRLDSQKRARYKKIIRQHIDFDIIRSKVISCSVRSVKELFRDLLLLANNALVFYSKRTREYKSGVALRDIVLETYRQHCKHSYDQATSVSLLPMAPLYNPPVKPRSARPRPFKPKVLSKLDNAKNIAAGSAPKVHPKPSDVDTNLPLQALLVAKKGLKRPTKTKNGSAKAQPKGAAPITKDKKRARQR</sequence>
<evidence type="ECO:0000313" key="7">
    <source>
        <dbReference type="Proteomes" id="UP001161247"/>
    </source>
</evidence>
<dbReference type="AlphaFoldDB" id="A0AAV1BYE6"/>
<feature type="region of interest" description="Disordered" evidence="4">
    <location>
        <begin position="111"/>
        <end position="148"/>
    </location>
</feature>
<dbReference type="PANTHER" id="PTHR37888">
    <property type="entry name" value="DNA-BINDING BROMODOMAIN-CONTAINING PROTEIN"/>
    <property type="match status" value="1"/>
</dbReference>
<evidence type="ECO:0000256" key="1">
    <source>
        <dbReference type="ARBA" id="ARBA00023117"/>
    </source>
</evidence>
<dbReference type="Gene3D" id="1.20.920.10">
    <property type="entry name" value="Bromodomain-like"/>
    <property type="match status" value="1"/>
</dbReference>
<keyword evidence="1 2" id="KW-0103">Bromodomain</keyword>
<dbReference type="SUPFAM" id="SSF47370">
    <property type="entry name" value="Bromodomain"/>
    <property type="match status" value="1"/>
</dbReference>
<dbReference type="PROSITE" id="PS50014">
    <property type="entry name" value="BROMODOMAIN_2"/>
    <property type="match status" value="1"/>
</dbReference>
<evidence type="ECO:0000256" key="2">
    <source>
        <dbReference type="PROSITE-ProRule" id="PRU00035"/>
    </source>
</evidence>
<feature type="compositionally biased region" description="Basic and acidic residues" evidence="4">
    <location>
        <begin position="219"/>
        <end position="228"/>
    </location>
</feature>
<feature type="compositionally biased region" description="Basic residues" evidence="4">
    <location>
        <begin position="208"/>
        <end position="218"/>
    </location>
</feature>
<dbReference type="Pfam" id="PF00439">
    <property type="entry name" value="Bromodomain"/>
    <property type="match status" value="1"/>
</dbReference>
<evidence type="ECO:0000259" key="5">
    <source>
        <dbReference type="PROSITE" id="PS50014"/>
    </source>
</evidence>
<keyword evidence="3" id="KW-0175">Coiled coil</keyword>
<evidence type="ECO:0000256" key="4">
    <source>
        <dbReference type="SAM" id="MobiDB-lite"/>
    </source>
</evidence>
<reference evidence="6" key="1">
    <citation type="submission" date="2023-03" db="EMBL/GenBank/DDBJ databases">
        <authorList>
            <person name="Julca I."/>
        </authorList>
    </citation>
    <scope>NUCLEOTIDE SEQUENCE</scope>
</reference>
<name>A0AAV1BYE6_OLDCO</name>
<feature type="coiled-coil region" evidence="3">
    <location>
        <begin position="83"/>
        <end position="110"/>
    </location>
</feature>
<dbReference type="EMBL" id="OX459118">
    <property type="protein sequence ID" value="CAI9087552.1"/>
    <property type="molecule type" value="Genomic_DNA"/>
</dbReference>
<feature type="region of interest" description="Disordered" evidence="4">
    <location>
        <begin position="447"/>
        <end position="483"/>
    </location>
</feature>
<evidence type="ECO:0000256" key="3">
    <source>
        <dbReference type="SAM" id="Coils"/>
    </source>
</evidence>
<feature type="domain" description="Bromo" evidence="5">
    <location>
        <begin position="286"/>
        <end position="356"/>
    </location>
</feature>
<feature type="region of interest" description="Disordered" evidence="4">
    <location>
        <begin position="184"/>
        <end position="250"/>
    </location>
</feature>
<dbReference type="Proteomes" id="UP001161247">
    <property type="component" value="Chromosome 1"/>
</dbReference>
<gene>
    <name evidence="6" type="ORF">OLC1_LOCUS348</name>
</gene>
<feature type="compositionally biased region" description="Basic and acidic residues" evidence="4">
    <location>
        <begin position="139"/>
        <end position="148"/>
    </location>
</feature>
<keyword evidence="7" id="KW-1185">Reference proteome</keyword>
<protein>
    <submittedName>
        <fullName evidence="6">OLC1v1021649C2</fullName>
    </submittedName>
</protein>
<dbReference type="InterPro" id="IPR001487">
    <property type="entry name" value="Bromodomain"/>
</dbReference>